<dbReference type="OMA" id="QNEIMNI"/>
<evidence type="ECO:0000313" key="2">
    <source>
        <dbReference type="EMBL" id="EGR34693.1"/>
    </source>
</evidence>
<sequence length="244" mass="28637">MIKYILVVLLLTQLSSSSLLNKQNKEIAKTVVQDLLNLGIKFFGKIELRNLAYEYHILNFKFENAFLEIDDIEDEPNNYNVEFVFEKVEFSLENRQNAGEIEDLQMPRLSFSYILYSNFDYLRINDLDTDGEYAQFDEFGLAIQHFINLLFVYQVRPVYDILKGNKTYDRQAYLQFLESYEINSKYGNMFDDKSVSIDVDKFLGRKSNAPPRIDQVITIEKEEDLEKLKNIQVGRVQQNGKADL</sequence>
<reference evidence="2 3" key="1">
    <citation type="submission" date="2011-07" db="EMBL/GenBank/DDBJ databases">
        <authorList>
            <person name="Coyne R."/>
            <person name="Brami D."/>
            <person name="Johnson J."/>
            <person name="Hostetler J."/>
            <person name="Hannick L."/>
            <person name="Clark T."/>
            <person name="Cassidy-Hanley D."/>
            <person name="Inman J."/>
        </authorList>
    </citation>
    <scope>NUCLEOTIDE SEQUENCE [LARGE SCALE GENOMIC DNA]</scope>
    <source>
        <strain evidence="2 3">G5</strain>
    </source>
</reference>
<dbReference type="RefSeq" id="XP_004039997.1">
    <property type="nucleotide sequence ID" value="XM_004039949.1"/>
</dbReference>
<dbReference type="Proteomes" id="UP000008983">
    <property type="component" value="Unassembled WGS sequence"/>
</dbReference>
<dbReference type="AlphaFoldDB" id="G0QJB2"/>
<dbReference type="GeneID" id="14910888"/>
<evidence type="ECO:0000256" key="1">
    <source>
        <dbReference type="SAM" id="SignalP"/>
    </source>
</evidence>
<organism evidence="2 3">
    <name type="scientific">Ichthyophthirius multifiliis</name>
    <name type="common">White spot disease agent</name>
    <name type="synonym">Ich</name>
    <dbReference type="NCBI Taxonomy" id="5932"/>
    <lineage>
        <taxon>Eukaryota</taxon>
        <taxon>Sar</taxon>
        <taxon>Alveolata</taxon>
        <taxon>Ciliophora</taxon>
        <taxon>Intramacronucleata</taxon>
        <taxon>Oligohymenophorea</taxon>
        <taxon>Hymenostomatida</taxon>
        <taxon>Ophryoglenina</taxon>
        <taxon>Ichthyophthirius</taxon>
    </lineage>
</organism>
<proteinExistence type="predicted"/>
<dbReference type="eggNOG" id="ENOG502T82U">
    <property type="taxonomic scope" value="Eukaryota"/>
</dbReference>
<feature type="signal peptide" evidence="1">
    <location>
        <begin position="1"/>
        <end position="17"/>
    </location>
</feature>
<evidence type="ECO:0000313" key="3">
    <source>
        <dbReference type="Proteomes" id="UP000008983"/>
    </source>
</evidence>
<dbReference type="EMBL" id="GL983055">
    <property type="protein sequence ID" value="EGR34693.1"/>
    <property type="molecule type" value="Genomic_DNA"/>
</dbReference>
<dbReference type="InParanoid" id="G0QJB2"/>
<keyword evidence="1" id="KW-0732">Signal</keyword>
<feature type="chain" id="PRO_5003408059" evidence="1">
    <location>
        <begin position="18"/>
        <end position="244"/>
    </location>
</feature>
<keyword evidence="3" id="KW-1185">Reference proteome</keyword>
<gene>
    <name evidence="2" type="ORF">IMG5_003730</name>
</gene>
<protein>
    <submittedName>
        <fullName evidence="2">Uncharacterized protein</fullName>
    </submittedName>
</protein>
<name>G0QJB2_ICHMU</name>
<accession>G0QJB2</accession>